<evidence type="ECO:0000313" key="3">
    <source>
        <dbReference type="EMBL" id="SLM88312.1"/>
    </source>
</evidence>
<dbReference type="PANTHER" id="PTHR46825">
    <property type="entry name" value="D-ALANYL-D-ALANINE-CARBOXYPEPTIDASE/ENDOPEPTIDASE AMPH"/>
    <property type="match status" value="1"/>
</dbReference>
<feature type="domain" description="Beta-lactamase-related" evidence="2">
    <location>
        <begin position="33"/>
        <end position="401"/>
    </location>
</feature>
<evidence type="ECO:0000259" key="2">
    <source>
        <dbReference type="Pfam" id="PF00144"/>
    </source>
</evidence>
<dbReference type="SUPFAM" id="SSF56601">
    <property type="entry name" value="beta-lactamase/transpeptidase-like"/>
    <property type="match status" value="1"/>
</dbReference>
<sequence length="532" mass="56269">MPAHDAAPQSPTPAPTAAQSGGAIPADVLARIEELFEGAVTENRTAGIAWAIVGGHAHEQDVLAAGAAGDQELRDGSPAPGSRPVSVDSISRIASMTKSFTAASLLRLRDEGRLRLDDRIEEHVPEAADLLDGDAAGIPITLRDLLTMSAGLVTDNPWGDRQEAMTREDFAAMLRGGLGHNSRPGTGFEYSNTGYAMLGRVVDEVSGTSFMQDITEHWLRPLGMADTVFSVEETDRERLAIGHRNADRDDRTRFEPVPFSGPGVYGAMAGLFSTCADIARWTRFLAAADAPVGTPAASAHEDLLSSASRREMQQLHRVQIGAELPAGEDGASPGFGSIRGYGYGLFVERLPGIGDVISHGGGYPGYGSFMCWHRDSGVGIVALANAKYAPASVLAMQALQILAAETDLLAARRPAPAPRALEAAEAALAWIREADDAVADAWFADNMDLDVPRAERVRRRDAAVEAAGLGLDALGDLTAGDALAVSPAHLQWRVDGASAEHPALRIDMIIDPRRAGLIQAIDLAVSDAPRNY</sequence>
<dbReference type="RefSeq" id="WP_087102026.1">
    <property type="nucleotide sequence ID" value="NZ_FWFG01000014.1"/>
</dbReference>
<dbReference type="EMBL" id="FWFG01000014">
    <property type="protein sequence ID" value="SLM88312.1"/>
    <property type="molecule type" value="Genomic_DNA"/>
</dbReference>
<dbReference type="AlphaFoldDB" id="A0A1X6WTB6"/>
<dbReference type="Gene3D" id="3.40.710.10">
    <property type="entry name" value="DD-peptidase/beta-lactamase superfamily"/>
    <property type="match status" value="1"/>
</dbReference>
<gene>
    <name evidence="3" type="ORF">FM110_01580</name>
</gene>
<proteinExistence type="predicted"/>
<protein>
    <submittedName>
        <fullName evidence="3">Beta-lactamase</fullName>
    </submittedName>
</protein>
<feature type="region of interest" description="Disordered" evidence="1">
    <location>
        <begin position="1"/>
        <end position="21"/>
    </location>
</feature>
<dbReference type="OrthoDB" id="3863176at2"/>
<organism evidence="3 4">
    <name type="scientific">Brachybacterium nesterenkovii</name>
    <dbReference type="NCBI Taxonomy" id="47847"/>
    <lineage>
        <taxon>Bacteria</taxon>
        <taxon>Bacillati</taxon>
        <taxon>Actinomycetota</taxon>
        <taxon>Actinomycetes</taxon>
        <taxon>Micrococcales</taxon>
        <taxon>Dermabacteraceae</taxon>
        <taxon>Brachybacterium</taxon>
    </lineage>
</organism>
<dbReference type="Proteomes" id="UP000195981">
    <property type="component" value="Unassembled WGS sequence"/>
</dbReference>
<dbReference type="InterPro" id="IPR001466">
    <property type="entry name" value="Beta-lactam-related"/>
</dbReference>
<dbReference type="InterPro" id="IPR050491">
    <property type="entry name" value="AmpC-like"/>
</dbReference>
<reference evidence="3 4" key="1">
    <citation type="submission" date="2017-02" db="EMBL/GenBank/DDBJ databases">
        <authorList>
            <person name="Peterson S.W."/>
        </authorList>
    </citation>
    <scope>NUCLEOTIDE SEQUENCE [LARGE SCALE GENOMIC DNA]</scope>
    <source>
        <strain evidence="3 4">CIP104813</strain>
    </source>
</reference>
<dbReference type="PANTHER" id="PTHR46825:SF9">
    <property type="entry name" value="BETA-LACTAMASE-RELATED DOMAIN-CONTAINING PROTEIN"/>
    <property type="match status" value="1"/>
</dbReference>
<keyword evidence="4" id="KW-1185">Reference proteome</keyword>
<dbReference type="Pfam" id="PF00144">
    <property type="entry name" value="Beta-lactamase"/>
    <property type="match status" value="1"/>
</dbReference>
<evidence type="ECO:0000313" key="4">
    <source>
        <dbReference type="Proteomes" id="UP000195981"/>
    </source>
</evidence>
<accession>A0A1X6WTB6</accession>
<dbReference type="InterPro" id="IPR012338">
    <property type="entry name" value="Beta-lactam/transpept-like"/>
</dbReference>
<name>A0A1X6WTB6_9MICO</name>
<evidence type="ECO:0000256" key="1">
    <source>
        <dbReference type="SAM" id="MobiDB-lite"/>
    </source>
</evidence>